<name>A0AAV3PR92_LITER</name>
<keyword evidence="2" id="KW-1185">Reference proteome</keyword>
<evidence type="ECO:0000313" key="2">
    <source>
        <dbReference type="Proteomes" id="UP001454036"/>
    </source>
</evidence>
<dbReference type="InterPro" id="IPR036691">
    <property type="entry name" value="Endo/exonu/phosph_ase_sf"/>
</dbReference>
<dbReference type="PANTHER" id="PTHR33710:SF77">
    <property type="entry name" value="DNASE I-LIKE SUPERFAMILY PROTEIN"/>
    <property type="match status" value="1"/>
</dbReference>
<comment type="caution">
    <text evidence="1">The sequence shown here is derived from an EMBL/GenBank/DDBJ whole genome shotgun (WGS) entry which is preliminary data.</text>
</comment>
<reference evidence="1 2" key="1">
    <citation type="submission" date="2024-01" db="EMBL/GenBank/DDBJ databases">
        <title>The complete chloroplast genome sequence of Lithospermum erythrorhizon: insights into the phylogenetic relationship among Boraginaceae species and the maternal lineages of purple gromwells.</title>
        <authorList>
            <person name="Okada T."/>
            <person name="Watanabe K."/>
        </authorList>
    </citation>
    <scope>NUCLEOTIDE SEQUENCE [LARGE SCALE GENOMIC DNA]</scope>
</reference>
<gene>
    <name evidence="1" type="ORF">LIER_11773</name>
</gene>
<dbReference type="AlphaFoldDB" id="A0AAV3PR92"/>
<dbReference type="SUPFAM" id="SSF56219">
    <property type="entry name" value="DNase I-like"/>
    <property type="match status" value="1"/>
</dbReference>
<proteinExistence type="predicted"/>
<dbReference type="Proteomes" id="UP001454036">
    <property type="component" value="Unassembled WGS sequence"/>
</dbReference>
<sequence>MLTTFKSAYNLTWFLIGNFNDMLTFSRGGAPIRQATLVAFNNFVDSCELVDLGYNGPKYTWIKKGRYGTIILERLDWAFGSQDWRLIFNKAEVRHLPRTCSDHAPILVNLFPSRSTPGYAPFRLQPMWFTHNDFTKLVEDYWASSNENFSEDSLSFAHKATVWNREVYGNVHLKLCRICARIEGVQ</sequence>
<dbReference type="PANTHER" id="PTHR33710">
    <property type="entry name" value="BNAC02G09200D PROTEIN"/>
    <property type="match status" value="1"/>
</dbReference>
<evidence type="ECO:0000313" key="1">
    <source>
        <dbReference type="EMBL" id="GAA0153566.1"/>
    </source>
</evidence>
<dbReference type="Gene3D" id="3.60.10.10">
    <property type="entry name" value="Endonuclease/exonuclease/phosphatase"/>
    <property type="match status" value="1"/>
</dbReference>
<dbReference type="EMBL" id="BAABME010002203">
    <property type="protein sequence ID" value="GAA0153566.1"/>
    <property type="molecule type" value="Genomic_DNA"/>
</dbReference>
<accession>A0AAV3PR92</accession>
<organism evidence="1 2">
    <name type="scientific">Lithospermum erythrorhizon</name>
    <name type="common">Purple gromwell</name>
    <name type="synonym">Lithospermum officinale var. erythrorhizon</name>
    <dbReference type="NCBI Taxonomy" id="34254"/>
    <lineage>
        <taxon>Eukaryota</taxon>
        <taxon>Viridiplantae</taxon>
        <taxon>Streptophyta</taxon>
        <taxon>Embryophyta</taxon>
        <taxon>Tracheophyta</taxon>
        <taxon>Spermatophyta</taxon>
        <taxon>Magnoliopsida</taxon>
        <taxon>eudicotyledons</taxon>
        <taxon>Gunneridae</taxon>
        <taxon>Pentapetalae</taxon>
        <taxon>asterids</taxon>
        <taxon>lamiids</taxon>
        <taxon>Boraginales</taxon>
        <taxon>Boraginaceae</taxon>
        <taxon>Boraginoideae</taxon>
        <taxon>Lithospermeae</taxon>
        <taxon>Lithospermum</taxon>
    </lineage>
</organism>
<protein>
    <submittedName>
        <fullName evidence="1">Uncharacterized protein</fullName>
    </submittedName>
</protein>